<sequence>MSTITVTATINAELDQVWRTWTNPDDIMQWNFASDDWCCPDAQIDLSEGGAFCFRMESVDGNVGFDLRGSYQSIKEGAQIDYRLEDGRQVWVSFEKDESGTRVTQVFEPETQHSIELQRQGWQAILNNFKQFNEANREAD</sequence>
<dbReference type="Pfam" id="PF08327">
    <property type="entry name" value="AHSA1"/>
    <property type="match status" value="1"/>
</dbReference>
<dbReference type="RefSeq" id="WP_309200887.1">
    <property type="nucleotide sequence ID" value="NZ_CP133548.1"/>
</dbReference>
<dbReference type="InterPro" id="IPR023393">
    <property type="entry name" value="START-like_dom_sf"/>
</dbReference>
<protein>
    <submittedName>
        <fullName evidence="3">SRPBCC domain-containing protein</fullName>
    </submittedName>
</protein>
<name>A0AA51X5F8_9GAMM</name>
<dbReference type="EMBL" id="CP133548">
    <property type="protein sequence ID" value="WMS85734.1"/>
    <property type="molecule type" value="Genomic_DNA"/>
</dbReference>
<feature type="domain" description="Activator of Hsp90 ATPase homologue 1/2-like C-terminal" evidence="2">
    <location>
        <begin position="12"/>
        <end position="131"/>
    </location>
</feature>
<accession>A0AA51X5F8</accession>
<dbReference type="SUPFAM" id="SSF55961">
    <property type="entry name" value="Bet v1-like"/>
    <property type="match status" value="1"/>
</dbReference>
<keyword evidence="4" id="KW-1185">Reference proteome</keyword>
<dbReference type="Proteomes" id="UP001239782">
    <property type="component" value="Chromosome"/>
</dbReference>
<evidence type="ECO:0000313" key="4">
    <source>
        <dbReference type="Proteomes" id="UP001239782"/>
    </source>
</evidence>
<evidence type="ECO:0000313" key="3">
    <source>
        <dbReference type="EMBL" id="WMS85734.1"/>
    </source>
</evidence>
<evidence type="ECO:0000259" key="2">
    <source>
        <dbReference type="Pfam" id="PF08327"/>
    </source>
</evidence>
<evidence type="ECO:0000256" key="1">
    <source>
        <dbReference type="ARBA" id="ARBA00006817"/>
    </source>
</evidence>
<gene>
    <name evidence="3" type="ORF">Q9312_10960</name>
</gene>
<dbReference type="AlphaFoldDB" id="A0AA51X5F8"/>
<dbReference type="Gene3D" id="3.30.530.20">
    <property type="match status" value="1"/>
</dbReference>
<organism evidence="3 4">
    <name type="scientific">Pleionea litopenaei</name>
    <dbReference type="NCBI Taxonomy" id="3070815"/>
    <lineage>
        <taxon>Bacteria</taxon>
        <taxon>Pseudomonadati</taxon>
        <taxon>Pseudomonadota</taxon>
        <taxon>Gammaproteobacteria</taxon>
        <taxon>Oceanospirillales</taxon>
        <taxon>Pleioneaceae</taxon>
        <taxon>Pleionea</taxon>
    </lineage>
</organism>
<dbReference type="InterPro" id="IPR013538">
    <property type="entry name" value="ASHA1/2-like_C"/>
</dbReference>
<proteinExistence type="inferred from homology"/>
<reference evidence="3 4" key="1">
    <citation type="submission" date="2023-08" db="EMBL/GenBank/DDBJ databases">
        <title>Pleionea litopenaei sp. nov., isolated from stomach of juvenile Litopenaeus vannamei.</title>
        <authorList>
            <person name="Rho A.M."/>
            <person name="Hwang C.Y."/>
        </authorList>
    </citation>
    <scope>NUCLEOTIDE SEQUENCE [LARGE SCALE GENOMIC DNA]</scope>
    <source>
        <strain evidence="3 4">HL-JVS1</strain>
    </source>
</reference>
<dbReference type="KEGG" id="plei:Q9312_10960"/>
<comment type="similarity">
    <text evidence="1">Belongs to the AHA1 family.</text>
</comment>